<dbReference type="GO" id="GO:0005634">
    <property type="term" value="C:nucleus"/>
    <property type="evidence" value="ECO:0007669"/>
    <property type="project" value="UniProtKB-SubCell"/>
</dbReference>
<dbReference type="PANTHER" id="PTHR46481:SF10">
    <property type="entry name" value="ZINC FINGER BED DOMAIN-CONTAINING PROTEIN 39"/>
    <property type="match status" value="1"/>
</dbReference>
<evidence type="ECO:0000256" key="2">
    <source>
        <dbReference type="ARBA" id="ARBA00022723"/>
    </source>
</evidence>
<gene>
    <name evidence="7" type="ORF">PTTW11_11378</name>
</gene>
<dbReference type="Proteomes" id="UP000472372">
    <property type="component" value="Unassembled WGS sequence"/>
</dbReference>
<name>A0A6S6WG25_9PLEO</name>
<feature type="compositionally biased region" description="Low complexity" evidence="6">
    <location>
        <begin position="7"/>
        <end position="39"/>
    </location>
</feature>
<evidence type="ECO:0000256" key="3">
    <source>
        <dbReference type="ARBA" id="ARBA00022771"/>
    </source>
</evidence>
<dbReference type="GO" id="GO:0008270">
    <property type="term" value="F:zinc ion binding"/>
    <property type="evidence" value="ECO:0007669"/>
    <property type="project" value="UniProtKB-KW"/>
</dbReference>
<feature type="region of interest" description="Disordered" evidence="6">
    <location>
        <begin position="1"/>
        <end position="95"/>
    </location>
</feature>
<evidence type="ECO:0000313" key="8">
    <source>
        <dbReference type="Proteomes" id="UP000472372"/>
    </source>
</evidence>
<evidence type="ECO:0000256" key="6">
    <source>
        <dbReference type="SAM" id="MobiDB-lite"/>
    </source>
</evidence>
<keyword evidence="2" id="KW-0479">Metal-binding</keyword>
<accession>A0A6S6WG25</accession>
<evidence type="ECO:0000256" key="1">
    <source>
        <dbReference type="ARBA" id="ARBA00004123"/>
    </source>
</evidence>
<dbReference type="EMBL" id="OCTH03000005">
    <property type="protein sequence ID" value="CAE7221092.1"/>
    <property type="molecule type" value="Genomic_DNA"/>
</dbReference>
<keyword evidence="5" id="KW-0539">Nucleus</keyword>
<protein>
    <submittedName>
        <fullName evidence="7">Uncharacterized protein</fullName>
    </submittedName>
</protein>
<dbReference type="AlphaFoldDB" id="A0A6S6WG25"/>
<evidence type="ECO:0000256" key="5">
    <source>
        <dbReference type="ARBA" id="ARBA00023242"/>
    </source>
</evidence>
<proteinExistence type="predicted"/>
<organism evidence="7 8">
    <name type="scientific">Pyrenophora teres f. teres</name>
    <dbReference type="NCBI Taxonomy" id="97479"/>
    <lineage>
        <taxon>Eukaryota</taxon>
        <taxon>Fungi</taxon>
        <taxon>Dikarya</taxon>
        <taxon>Ascomycota</taxon>
        <taxon>Pezizomycotina</taxon>
        <taxon>Dothideomycetes</taxon>
        <taxon>Pleosporomycetidae</taxon>
        <taxon>Pleosporales</taxon>
        <taxon>Pleosporineae</taxon>
        <taxon>Pleosporaceae</taxon>
        <taxon>Pyrenophora</taxon>
    </lineage>
</organism>
<evidence type="ECO:0000313" key="7">
    <source>
        <dbReference type="EMBL" id="CAE7221092.1"/>
    </source>
</evidence>
<reference evidence="7" key="1">
    <citation type="submission" date="2021-02" db="EMBL/GenBank/DDBJ databases">
        <authorList>
            <person name="Syme A R."/>
            <person name="Syme A R."/>
            <person name="Moolhuijzen P."/>
        </authorList>
    </citation>
    <scope>NUCLEOTIDE SEQUENCE</scope>
    <source>
        <strain evidence="7">W1-1</strain>
    </source>
</reference>
<dbReference type="InterPro" id="IPR052035">
    <property type="entry name" value="ZnF_BED_domain_contain"/>
</dbReference>
<comment type="caution">
    <text evidence="7">The sequence shown here is derived from an EMBL/GenBank/DDBJ whole genome shotgun (WGS) entry which is preliminary data.</text>
</comment>
<keyword evidence="4" id="KW-0862">Zinc</keyword>
<keyword evidence="3" id="KW-0863">Zinc-finger</keyword>
<evidence type="ECO:0000256" key="4">
    <source>
        <dbReference type="ARBA" id="ARBA00022833"/>
    </source>
</evidence>
<sequence length="424" mass="46706">MAKRSRALTTGTAASPAAASAKRTRSSQPSSQRSLSPRQALAVAPSQATTFESELLESQPEAEIVAPTEGSQAGTAATTEAGGGDGDDDRDGDSYDGIKWERLRGFMKPFATQRRNKSWIFQHGYRVVERKDPSRVWFLSLRQAFEAGVEVPQHAANAMGHFNVQQFRQAAVLCLLDNNLPMELLTRPSFREMINFANPEAEAALWALSTAVSKIHISFDGWTTKGGKRGFFGVVAHFADASGVIQDLPIDLPQLAGAHTGEAIAETIIKTLEAYSITREKLGYFVLNNAANNNTAIAAVARAYDFDAAHRRLRCGPHTLNLVGQAIIFGADKEAYDNVAEQLNTEEVCMQEWRKQGPLGVLVDVINYIKTPERLKVLEPVKPVVTRWNSYYAAFQRATQLQAAYNSYAEHHINRVTLDDRRAI</sequence>
<dbReference type="PANTHER" id="PTHR46481">
    <property type="entry name" value="ZINC FINGER BED DOMAIN-CONTAINING PROTEIN 4"/>
    <property type="match status" value="1"/>
</dbReference>
<comment type="subcellular location">
    <subcellularLocation>
        <location evidence="1">Nucleus</location>
    </subcellularLocation>
</comment>
<dbReference type="SUPFAM" id="SSF53098">
    <property type="entry name" value="Ribonuclease H-like"/>
    <property type="match status" value="1"/>
</dbReference>
<dbReference type="InterPro" id="IPR012337">
    <property type="entry name" value="RNaseH-like_sf"/>
</dbReference>